<gene>
    <name evidence="1" type="ORF">J41TS12_18600</name>
</gene>
<dbReference type="Proteomes" id="UP000681162">
    <property type="component" value="Unassembled WGS sequence"/>
</dbReference>
<proteinExistence type="predicted"/>
<dbReference type="EMBL" id="BORR01000005">
    <property type="protein sequence ID" value="GIO36999.1"/>
    <property type="molecule type" value="Genomic_DNA"/>
</dbReference>
<reference evidence="1 2" key="1">
    <citation type="submission" date="2021-03" db="EMBL/GenBank/DDBJ databases">
        <title>Antimicrobial resistance genes in bacteria isolated from Japanese honey, and their potential for conferring macrolide and lincosamide resistance in the American foulbrood pathogen Paenibacillus larvae.</title>
        <authorList>
            <person name="Okamoto M."/>
            <person name="Kumagai M."/>
            <person name="Kanamori H."/>
            <person name="Takamatsu D."/>
        </authorList>
    </citation>
    <scope>NUCLEOTIDE SEQUENCE [LARGE SCALE GENOMIC DNA]</scope>
    <source>
        <strain evidence="1 2">J41TS12</strain>
    </source>
</reference>
<name>A0A920CHB6_9BACL</name>
<comment type="caution">
    <text evidence="1">The sequence shown here is derived from an EMBL/GenBank/DDBJ whole genome shotgun (WGS) entry which is preliminary data.</text>
</comment>
<evidence type="ECO:0000313" key="2">
    <source>
        <dbReference type="Proteomes" id="UP000681162"/>
    </source>
</evidence>
<evidence type="ECO:0000313" key="1">
    <source>
        <dbReference type="EMBL" id="GIO36999.1"/>
    </source>
</evidence>
<protein>
    <submittedName>
        <fullName evidence="1">Uncharacterized protein</fullName>
    </submittedName>
</protein>
<sequence length="115" mass="13122">MVKMIKLTKPLPIEVVSDKCEVIDHNHAYDAEYHLPWKDVPEHVINYLADRGVTDDNSRPCVRMAFYVEGDTISDLGFLVHFGDCNADDVQLEDKSGDVRDFIYNNFSEYAALVP</sequence>
<dbReference type="AlphaFoldDB" id="A0A920CHB6"/>
<organism evidence="1 2">
    <name type="scientific">Paenibacillus antibioticophila</name>
    <dbReference type="NCBI Taxonomy" id="1274374"/>
    <lineage>
        <taxon>Bacteria</taxon>
        <taxon>Bacillati</taxon>
        <taxon>Bacillota</taxon>
        <taxon>Bacilli</taxon>
        <taxon>Bacillales</taxon>
        <taxon>Paenibacillaceae</taxon>
        <taxon>Paenibacillus</taxon>
    </lineage>
</organism>
<keyword evidence="2" id="KW-1185">Reference proteome</keyword>
<accession>A0A920CHB6</accession>